<evidence type="ECO:0000313" key="1">
    <source>
        <dbReference type="EMBL" id="KWZ79425.1"/>
    </source>
</evidence>
<reference evidence="2" key="1">
    <citation type="submission" date="2016-01" db="EMBL/GenBank/DDBJ databases">
        <authorList>
            <person name="Mitreva M."/>
            <person name="Pepin K.H."/>
            <person name="Mihindukulasuriya K.A."/>
            <person name="Fulton R."/>
            <person name="Fronick C."/>
            <person name="O'Laughlin M."/>
            <person name="Miner T."/>
            <person name="Herter B."/>
            <person name="Rosa B.A."/>
            <person name="Cordes M."/>
            <person name="Tomlinson C."/>
            <person name="Wollam A."/>
            <person name="Palsikar V.B."/>
            <person name="Mardis E.R."/>
            <person name="Wilson R.K."/>
        </authorList>
    </citation>
    <scope>NUCLEOTIDE SEQUENCE [LARGE SCALE GENOMIC DNA]</scope>
    <source>
        <strain evidence="2">MJR8151</strain>
    </source>
</reference>
<accession>A0A133KIQ1</accession>
<dbReference type="InterPro" id="IPR029045">
    <property type="entry name" value="ClpP/crotonase-like_dom_sf"/>
</dbReference>
<dbReference type="Gene3D" id="3.30.750.44">
    <property type="match status" value="1"/>
</dbReference>
<protein>
    <submittedName>
        <fullName evidence="1">Uncharacterized protein</fullName>
    </submittedName>
</protein>
<dbReference type="EMBL" id="LRPM01000001">
    <property type="protein sequence ID" value="KWZ79425.1"/>
    <property type="molecule type" value="Genomic_DNA"/>
</dbReference>
<dbReference type="Proteomes" id="UP000070383">
    <property type="component" value="Unassembled WGS sequence"/>
</dbReference>
<dbReference type="PATRIC" id="fig|33036.3.peg.4"/>
<dbReference type="SUPFAM" id="SSF52096">
    <property type="entry name" value="ClpP/crotonase"/>
    <property type="match status" value="1"/>
</dbReference>
<keyword evidence="2" id="KW-1185">Reference proteome</keyword>
<name>A0A133KIQ1_9FIRM</name>
<dbReference type="OrthoDB" id="1690022at2"/>
<proteinExistence type="predicted"/>
<dbReference type="STRING" id="33036.HMPREF3200_00004"/>
<comment type="caution">
    <text evidence="1">The sequence shown here is derived from an EMBL/GenBank/DDBJ whole genome shotgun (WGS) entry which is preliminary data.</text>
</comment>
<sequence length="452" mass="52556">MRINNRKRKTSKKKSEIRIVKRRDTRKKPLMRKARLRRKRIYQRRRRILAILAILIIAIPITLLTKKLNSYSKMGYPKFRDEVLEGLGNNVLVADSKGRSLTSAEKLSDFDKLVESISRSYPITKENKANFDKFVKGKDELRKRVKNSKTDQEYFDILNESVSLLEDSSSFILDKDSYSNLFSAYRNKKDSKKAEILGDDQAVDRYKRMINKENVQKDITINHAGPNLLIVKIPRFNRNKLDDDLDLIAKALNKGNVEAIAFDLSDNNSIDNYYVNDFVSYFIDKDYEEKDLYFYRSALFEESLDDIKASENSSYTTAKIKNLASKFNGESKKFNTNDYLYYDEIDLKIKKKDDFRKRKIYVLTNENTANQAIRMAAILKDNGGYTIKNALDAKQNPKDRIDYMPPDLILLDHSGLILSLRSNVNLGDDKFITYDQRINSENPDKALVDIIK</sequence>
<dbReference type="RefSeq" id="WP_060928784.1">
    <property type="nucleotide sequence ID" value="NZ_KQ955244.1"/>
</dbReference>
<organism evidence="1 2">
    <name type="scientific">Anaerococcus tetradius</name>
    <dbReference type="NCBI Taxonomy" id="33036"/>
    <lineage>
        <taxon>Bacteria</taxon>
        <taxon>Bacillati</taxon>
        <taxon>Bacillota</taxon>
        <taxon>Tissierellia</taxon>
        <taxon>Tissierellales</taxon>
        <taxon>Peptoniphilaceae</taxon>
        <taxon>Anaerococcus</taxon>
    </lineage>
</organism>
<dbReference type="Gene3D" id="3.90.226.10">
    <property type="entry name" value="2-enoyl-CoA Hydratase, Chain A, domain 1"/>
    <property type="match status" value="1"/>
</dbReference>
<gene>
    <name evidence="1" type="ORF">HMPREF3200_00004</name>
</gene>
<dbReference type="AlphaFoldDB" id="A0A133KIQ1"/>
<evidence type="ECO:0000313" key="2">
    <source>
        <dbReference type="Proteomes" id="UP000070383"/>
    </source>
</evidence>